<evidence type="ECO:0000256" key="6">
    <source>
        <dbReference type="ARBA" id="ARBA00022670"/>
    </source>
</evidence>
<evidence type="ECO:0000256" key="1">
    <source>
        <dbReference type="ARBA" id="ARBA00000098"/>
    </source>
</evidence>
<dbReference type="OrthoDB" id="100605at2"/>
<comment type="cofactor">
    <cofactor evidence="2">
        <name>Zn(2+)</name>
        <dbReference type="ChEBI" id="CHEBI:29105"/>
    </cofactor>
</comment>
<dbReference type="InterPro" id="IPR050344">
    <property type="entry name" value="Peptidase_M1_aminopeptidases"/>
</dbReference>
<reference evidence="14" key="1">
    <citation type="submission" date="2016-10" db="EMBL/GenBank/DDBJ databases">
        <authorList>
            <person name="Varghese N."/>
        </authorList>
    </citation>
    <scope>NUCLEOTIDE SEQUENCE [LARGE SCALE GENOMIC DNA]</scope>
    <source>
        <strain evidence="14">DSM 18820</strain>
    </source>
</reference>
<dbReference type="CDD" id="cd09602">
    <property type="entry name" value="M1_APN"/>
    <property type="match status" value="1"/>
</dbReference>
<keyword evidence="6" id="KW-0645">Protease</keyword>
<dbReference type="PANTHER" id="PTHR11533">
    <property type="entry name" value="PROTEASE M1 ZINC METALLOPROTEASE"/>
    <property type="match status" value="1"/>
</dbReference>
<dbReference type="InterPro" id="IPR045357">
    <property type="entry name" value="Aminopeptidase_N-like_N"/>
</dbReference>
<evidence type="ECO:0000313" key="13">
    <source>
        <dbReference type="EMBL" id="SFU50642.1"/>
    </source>
</evidence>
<keyword evidence="13" id="KW-0031">Aminopeptidase</keyword>
<evidence type="ECO:0000256" key="5">
    <source>
        <dbReference type="ARBA" id="ARBA00015611"/>
    </source>
</evidence>
<evidence type="ECO:0000256" key="2">
    <source>
        <dbReference type="ARBA" id="ARBA00001947"/>
    </source>
</evidence>
<dbReference type="SUPFAM" id="SSF63737">
    <property type="entry name" value="Leukotriene A4 hydrolase N-terminal domain"/>
    <property type="match status" value="1"/>
</dbReference>
<evidence type="ECO:0000313" key="14">
    <source>
        <dbReference type="Proteomes" id="UP000182491"/>
    </source>
</evidence>
<dbReference type="SUPFAM" id="SSF55486">
    <property type="entry name" value="Metalloproteases ('zincins'), catalytic domain"/>
    <property type="match status" value="1"/>
</dbReference>
<dbReference type="EMBL" id="FPCA01000001">
    <property type="protein sequence ID" value="SFU50642.1"/>
    <property type="molecule type" value="Genomic_DNA"/>
</dbReference>
<dbReference type="AlphaFoldDB" id="A0A1I7GQ81"/>
<dbReference type="GO" id="GO:0006508">
    <property type="term" value="P:proteolysis"/>
    <property type="evidence" value="ECO:0007669"/>
    <property type="project" value="UniProtKB-KW"/>
</dbReference>
<dbReference type="GO" id="GO:0008270">
    <property type="term" value="F:zinc ion binding"/>
    <property type="evidence" value="ECO:0007669"/>
    <property type="project" value="InterPro"/>
</dbReference>
<dbReference type="STRING" id="388950.GCA_001611675_00282"/>
<dbReference type="GO" id="GO:0042277">
    <property type="term" value="F:peptide binding"/>
    <property type="evidence" value="ECO:0007669"/>
    <property type="project" value="TreeGrafter"/>
</dbReference>
<dbReference type="Gene3D" id="1.10.390.10">
    <property type="entry name" value="Neutral Protease Domain 2"/>
    <property type="match status" value="1"/>
</dbReference>
<dbReference type="InterPro" id="IPR027268">
    <property type="entry name" value="Peptidase_M4/M1_CTD_sf"/>
</dbReference>
<dbReference type="InterPro" id="IPR001930">
    <property type="entry name" value="Peptidase_M1"/>
</dbReference>
<evidence type="ECO:0000256" key="10">
    <source>
        <dbReference type="ARBA" id="ARBA00023049"/>
    </source>
</evidence>
<feature type="domain" description="Peptidase M1 membrane alanine aminopeptidase" evidence="11">
    <location>
        <begin position="294"/>
        <end position="506"/>
    </location>
</feature>
<dbReference type="EC" id="3.4.11.2" evidence="4"/>
<organism evidence="13 14">
    <name type="scientific">Pontibacter akesuensis</name>
    <dbReference type="NCBI Taxonomy" id="388950"/>
    <lineage>
        <taxon>Bacteria</taxon>
        <taxon>Pseudomonadati</taxon>
        <taxon>Bacteroidota</taxon>
        <taxon>Cytophagia</taxon>
        <taxon>Cytophagales</taxon>
        <taxon>Hymenobacteraceae</taxon>
        <taxon>Pontibacter</taxon>
    </lineage>
</organism>
<evidence type="ECO:0000256" key="4">
    <source>
        <dbReference type="ARBA" id="ARBA00012564"/>
    </source>
</evidence>
<dbReference type="GO" id="GO:0005615">
    <property type="term" value="C:extracellular space"/>
    <property type="evidence" value="ECO:0007669"/>
    <property type="project" value="TreeGrafter"/>
</dbReference>
<keyword evidence="10" id="KW-0482">Metalloprotease</keyword>
<evidence type="ECO:0000259" key="12">
    <source>
        <dbReference type="Pfam" id="PF17900"/>
    </source>
</evidence>
<dbReference type="InterPro" id="IPR042097">
    <property type="entry name" value="Aminopeptidase_N-like_N_sf"/>
</dbReference>
<dbReference type="PRINTS" id="PR00756">
    <property type="entry name" value="ALADIPTASE"/>
</dbReference>
<dbReference type="PANTHER" id="PTHR11533:SF299">
    <property type="entry name" value="AMINOPEPTIDASE"/>
    <property type="match status" value="1"/>
</dbReference>
<evidence type="ECO:0000256" key="7">
    <source>
        <dbReference type="ARBA" id="ARBA00022723"/>
    </source>
</evidence>
<keyword evidence="8" id="KW-0378">Hydrolase</keyword>
<keyword evidence="14" id="KW-1185">Reference proteome</keyword>
<dbReference type="GO" id="GO:0016020">
    <property type="term" value="C:membrane"/>
    <property type="evidence" value="ECO:0007669"/>
    <property type="project" value="TreeGrafter"/>
</dbReference>
<keyword evidence="9" id="KW-0862">Zinc</keyword>
<proteinExistence type="inferred from homology"/>
<protein>
    <recommendedName>
        <fullName evidence="5">Aminopeptidase N</fullName>
        <ecNumber evidence="4">3.4.11.2</ecNumber>
    </recommendedName>
</protein>
<gene>
    <name evidence="13" type="ORF">SAMN04487941_1187</name>
</gene>
<keyword evidence="7" id="KW-0479">Metal-binding</keyword>
<dbReference type="Proteomes" id="UP000182491">
    <property type="component" value="Unassembled WGS sequence"/>
</dbReference>
<dbReference type="GO" id="GO:0043171">
    <property type="term" value="P:peptide catabolic process"/>
    <property type="evidence" value="ECO:0007669"/>
    <property type="project" value="TreeGrafter"/>
</dbReference>
<dbReference type="Pfam" id="PF01433">
    <property type="entry name" value="Peptidase_M1"/>
    <property type="match status" value="1"/>
</dbReference>
<evidence type="ECO:0000256" key="9">
    <source>
        <dbReference type="ARBA" id="ARBA00022833"/>
    </source>
</evidence>
<comment type="similarity">
    <text evidence="3">Belongs to the peptidase M1 family.</text>
</comment>
<accession>A0A1I7GQ81</accession>
<dbReference type="GO" id="GO:0016285">
    <property type="term" value="F:alanyl aminopeptidase activity"/>
    <property type="evidence" value="ECO:0007669"/>
    <property type="project" value="UniProtKB-EC"/>
</dbReference>
<evidence type="ECO:0000259" key="11">
    <source>
        <dbReference type="Pfam" id="PF01433"/>
    </source>
</evidence>
<dbReference type="InterPro" id="IPR014782">
    <property type="entry name" value="Peptidase_M1_dom"/>
</dbReference>
<name>A0A1I7GQ81_9BACT</name>
<sequence>MRHHLKKRKYSELASNTSGRKYRSASFVGLCVYLRSMKKTKRHLLIASIALLGAGSLGSCSKPTATSNSALPVEAGVSAELATYRKQVLSQIAYNISLTIPASKQEPILGNETITFRLSDNSQPLQLDFKEQPDHLKQVWVNGKKIAASINQEHIVLPAEHLKKGENEVKVEFIAGDLSLNRNPDYLYTLLVPDRARTVLPVFDQPNLKATFKLSLTMPREWNALANGILQDSTVSGQAKTYTFATSDTIPTYLFSFAAGEFKHLQRDMKGTTMHFYHRETDTSKIKESLDPIFNIHQEALTFLEDYTQIPYPFQKFDFVAIPDFQYGGMEHVGAIQYKASSLFLDEGATKDQKISRSNLIAHETAHMWFGDLVTMQWFNDVWMKEVFANFMADKITQVALEDSNFDMKFLVDHFPAAYSIDRTTGANPIRQPLDNLNNAGSLYGSIIYHKAPIMMRQLERLMGEAEFKKGLQEYLKTYAFQNATWPDLIKILDARTPADLQQWNQVWVNEPGRPIISHNLETDNGKIKALTVKQRGEDGSDRIWPQFFEVALVYPNRVEELTVDMTKSEVAVPEAVGKEVPLYILFNSSGQGYGVFPVEDDMLQHLYKLENPVQRASAYINLYENMLNGREISPTELLAFYQQGLTKEQEELNIKLITGQVGDIFWQLLTPTQRQAYAAELEQSLWQAMQQQQAANVKKLLFKTYQSITLTQQAQDRLYTIWKEQKAPAGVKLNEDDYTSLALALAVRDYRSDILQQQLARIQNPDRKKRLEFMMPALSSKVQERDAFFASLADAENREKESWVASALGYLHHPLRAQASGKYLPKSLELLEEIQQTGDIFFPFNWLSATLGSYQSPEAAKVVRDFLTANPDYNPKLRAKILQAADGLFRAVKLVTTQQTGS</sequence>
<dbReference type="GO" id="GO:0005737">
    <property type="term" value="C:cytoplasm"/>
    <property type="evidence" value="ECO:0007669"/>
    <property type="project" value="TreeGrafter"/>
</dbReference>
<evidence type="ECO:0000256" key="8">
    <source>
        <dbReference type="ARBA" id="ARBA00022801"/>
    </source>
</evidence>
<feature type="domain" description="Aminopeptidase N-like N-terminal" evidence="12">
    <location>
        <begin position="93"/>
        <end position="254"/>
    </location>
</feature>
<dbReference type="GO" id="GO:0070006">
    <property type="term" value="F:metalloaminopeptidase activity"/>
    <property type="evidence" value="ECO:0007669"/>
    <property type="project" value="TreeGrafter"/>
</dbReference>
<dbReference type="Gene3D" id="2.60.40.1730">
    <property type="entry name" value="tricorn interacting facor f3 domain"/>
    <property type="match status" value="1"/>
</dbReference>
<comment type="catalytic activity">
    <reaction evidence="1">
        <text>Release of an N-terminal amino acid, Xaa-|-Yaa- from a peptide, amide or arylamide. Xaa is preferably Ala, but may be most amino acids including Pro (slow action). When a terminal hydrophobic residue is followed by a prolyl residue, the two may be released as an intact Xaa-Pro dipeptide.</text>
        <dbReference type="EC" id="3.4.11.2"/>
    </reaction>
</comment>
<evidence type="ECO:0000256" key="3">
    <source>
        <dbReference type="ARBA" id="ARBA00010136"/>
    </source>
</evidence>
<dbReference type="Pfam" id="PF17900">
    <property type="entry name" value="Peptidase_M1_N"/>
    <property type="match status" value="1"/>
</dbReference>